<dbReference type="Proteomes" id="UP001320706">
    <property type="component" value="Unassembled WGS sequence"/>
</dbReference>
<reference evidence="1" key="1">
    <citation type="submission" date="2024-02" db="EMBL/GenBank/DDBJ databases">
        <title>Metagenome Assembled Genome of Zalaria obscura JY119.</title>
        <authorList>
            <person name="Vighnesh L."/>
            <person name="Jagadeeshwari U."/>
            <person name="Venkata Ramana C."/>
            <person name="Sasikala C."/>
        </authorList>
    </citation>
    <scope>NUCLEOTIDE SEQUENCE</scope>
    <source>
        <strain evidence="1">JY119</strain>
    </source>
</reference>
<evidence type="ECO:0000313" key="1">
    <source>
        <dbReference type="EMBL" id="KAK8209138.1"/>
    </source>
</evidence>
<sequence>MVLKHRAIFRFLDLPPEIRNRIYHYSMCCLKGQILVTDIRMQRWRIGHSRREFRWDYDQVAEACKRARKLQRAVLSFFGICRQVYYEAITALYGTNVIVASTFNSARKFLERISPYVRVIQHVKIGFVASSLMAAEVARLLQHVPALKILHLDVDLSAAVVARHFKPLLTYYKQQGRGQKEVLSILKFHDKVECDLCEDSKLEQALDNNSTFVSPCLLDPTELVASAEEVLPLALVDDATLSHCVHQAIVVPIWDLRIEASGSQDQKSWSLHNLLEVYNMSGIKSSLSKGINEAEIRLEDGPHKGCRAIILKEAPEKHFPFLKLPSEIRNMIYKELLNKNAAAARQAQSWAHVMFPIQPQTLSL</sequence>
<evidence type="ECO:0000313" key="2">
    <source>
        <dbReference type="Proteomes" id="UP001320706"/>
    </source>
</evidence>
<name>A0ACC3SHY5_9PEZI</name>
<dbReference type="EMBL" id="JAMKPW020000017">
    <property type="protein sequence ID" value="KAK8209138.1"/>
    <property type="molecule type" value="Genomic_DNA"/>
</dbReference>
<protein>
    <submittedName>
        <fullName evidence="1">Uncharacterized protein</fullName>
    </submittedName>
</protein>
<proteinExistence type="predicted"/>
<accession>A0ACC3SHY5</accession>
<organism evidence="1 2">
    <name type="scientific">Zalaria obscura</name>
    <dbReference type="NCBI Taxonomy" id="2024903"/>
    <lineage>
        <taxon>Eukaryota</taxon>
        <taxon>Fungi</taxon>
        <taxon>Dikarya</taxon>
        <taxon>Ascomycota</taxon>
        <taxon>Pezizomycotina</taxon>
        <taxon>Dothideomycetes</taxon>
        <taxon>Dothideomycetidae</taxon>
        <taxon>Dothideales</taxon>
        <taxon>Zalariaceae</taxon>
        <taxon>Zalaria</taxon>
    </lineage>
</organism>
<comment type="caution">
    <text evidence="1">The sequence shown here is derived from an EMBL/GenBank/DDBJ whole genome shotgun (WGS) entry which is preliminary data.</text>
</comment>
<gene>
    <name evidence="1" type="ORF">M8818_003833</name>
</gene>
<keyword evidence="2" id="KW-1185">Reference proteome</keyword>